<keyword evidence="1" id="KW-0175">Coiled coil</keyword>
<feature type="coiled-coil region" evidence="1">
    <location>
        <begin position="166"/>
        <end position="221"/>
    </location>
</feature>
<sequence>MVEVIKGKRAINVTGPDVTFIRSRKYTADKFNYNRGNNKKYMIDTCSAYQNHFNWRPRNCQSRERRFNQPRRQSKLIEERNYARKIFAQIRNENHRRFMEDKMEQYKREIDDLTDILHTQERVNKDLLESRIHADEAGTKLDLERQNSKEEVDRMKNDVLSKDAEIIKLKKSLEKQGEELGNYKRQNQEHDTELKTISSIREAKTAEIDRLKKEIKAKDTRI</sequence>
<evidence type="ECO:0000313" key="3">
    <source>
        <dbReference type="EMBL" id="CEK87976.1"/>
    </source>
</evidence>
<accession>A0A0B7B4N8</accession>
<protein>
    <submittedName>
        <fullName evidence="2">Uncharacterized protein</fullName>
    </submittedName>
</protein>
<feature type="coiled-coil region" evidence="1">
    <location>
        <begin position="96"/>
        <end position="123"/>
    </location>
</feature>
<evidence type="ECO:0000256" key="1">
    <source>
        <dbReference type="SAM" id="Coils"/>
    </source>
</evidence>
<dbReference type="EMBL" id="HACG01041103">
    <property type="protein sequence ID" value="CEK87968.1"/>
    <property type="molecule type" value="Transcribed_RNA"/>
</dbReference>
<dbReference type="AlphaFoldDB" id="A0A0B7B4N8"/>
<name>A0A0B7B4N8_9EUPU</name>
<evidence type="ECO:0000313" key="2">
    <source>
        <dbReference type="EMBL" id="CEK87968.1"/>
    </source>
</evidence>
<organism evidence="2">
    <name type="scientific">Arion vulgaris</name>
    <dbReference type="NCBI Taxonomy" id="1028688"/>
    <lineage>
        <taxon>Eukaryota</taxon>
        <taxon>Metazoa</taxon>
        <taxon>Spiralia</taxon>
        <taxon>Lophotrochozoa</taxon>
        <taxon>Mollusca</taxon>
        <taxon>Gastropoda</taxon>
        <taxon>Heterobranchia</taxon>
        <taxon>Euthyneura</taxon>
        <taxon>Panpulmonata</taxon>
        <taxon>Eupulmonata</taxon>
        <taxon>Stylommatophora</taxon>
        <taxon>Helicina</taxon>
        <taxon>Arionoidea</taxon>
        <taxon>Arionidae</taxon>
        <taxon>Arion</taxon>
    </lineage>
</organism>
<dbReference type="EMBL" id="HACG01041111">
    <property type="protein sequence ID" value="CEK87976.1"/>
    <property type="molecule type" value="Transcribed_RNA"/>
</dbReference>
<reference evidence="2" key="1">
    <citation type="submission" date="2014-12" db="EMBL/GenBank/DDBJ databases">
        <title>Insight into the proteome of Arion vulgaris.</title>
        <authorList>
            <person name="Aradska J."/>
            <person name="Bulat T."/>
            <person name="Smidak R."/>
            <person name="Sarate P."/>
            <person name="Gangsoo J."/>
            <person name="Sialana F."/>
            <person name="Bilban M."/>
            <person name="Lubec G."/>
        </authorList>
    </citation>
    <scope>NUCLEOTIDE SEQUENCE</scope>
    <source>
        <tissue evidence="2">Skin</tissue>
    </source>
</reference>
<gene>
    <name evidence="2" type="primary">ORF162430</name>
    <name evidence="3" type="synonym">ORF162455</name>
</gene>
<proteinExistence type="predicted"/>